<dbReference type="InterPro" id="IPR018253">
    <property type="entry name" value="DnaJ_domain_CS"/>
</dbReference>
<dbReference type="InterPro" id="IPR036882">
    <property type="entry name" value="Alba-like_dom_sf"/>
</dbReference>
<dbReference type="Pfam" id="PF01918">
    <property type="entry name" value="Alba"/>
    <property type="match status" value="1"/>
</dbReference>
<sequence>MEMKLQRSTTSFRRQGSSGVTWNDKFLSGDLNMMKLNNQGNRGPDVVMRRSGSDGGNGHMQRAVEAALPAFDPPSPKILFDLDFVEREDLLLASRRFYDQVAESNARETYKPTDFIQFAESEQRFRDSGALQMEEITQGVNSINLAADSHKKNRIQVSNTKKPLFFYVNLAKRYMQQHNEVELSALGMAIATVVTIAEILKNNGLAVEKKITTSTVDMKEDARGRPVQKAKIEILLGKTENFDELMAASAEERDGEAQAERESDERTVPESSGSSPYRLSDQPSIRQRNQSTQSAGSSPSTGAVGSYTEEQIKIVKQIKGKKDHYEILGLEKTCSSEDVRKAYRKLSLKVHPGKNKAPGAEEAFKSVSEAFQCLSNEESRKKYDLVGSEEPTYERKASAYGGGNGFNGFSGTEFDVDEILRYFFFGGMPPASATTQNFGHRTGARRRNHGSIGSSFMMLVQLLLSVNPNIELFAVIRAWIFTFEQDYPVNSPEPQRIEENVESDYYSVLAQNCRFELQQQQWRFIRETPHCDLLQKFPSAA</sequence>
<dbReference type="PANTHER" id="PTHR43908">
    <property type="entry name" value="AT29763P-RELATED"/>
    <property type="match status" value="1"/>
</dbReference>
<dbReference type="PROSITE" id="PS00636">
    <property type="entry name" value="DNAJ_1"/>
    <property type="match status" value="1"/>
</dbReference>
<organism evidence="3 4">
    <name type="scientific">Hibiscus sabdariffa</name>
    <name type="common">roselle</name>
    <dbReference type="NCBI Taxonomy" id="183260"/>
    <lineage>
        <taxon>Eukaryota</taxon>
        <taxon>Viridiplantae</taxon>
        <taxon>Streptophyta</taxon>
        <taxon>Embryophyta</taxon>
        <taxon>Tracheophyta</taxon>
        <taxon>Spermatophyta</taxon>
        <taxon>Magnoliopsida</taxon>
        <taxon>eudicotyledons</taxon>
        <taxon>Gunneridae</taxon>
        <taxon>Pentapetalae</taxon>
        <taxon>rosids</taxon>
        <taxon>malvids</taxon>
        <taxon>Malvales</taxon>
        <taxon>Malvaceae</taxon>
        <taxon>Malvoideae</taxon>
        <taxon>Hibiscus</taxon>
    </lineage>
</organism>
<dbReference type="Pfam" id="PF15697">
    <property type="entry name" value="DUF4666"/>
    <property type="match status" value="1"/>
</dbReference>
<evidence type="ECO:0000313" key="3">
    <source>
        <dbReference type="EMBL" id="KAK9029703.1"/>
    </source>
</evidence>
<proteinExistence type="predicted"/>
<dbReference type="Gene3D" id="1.10.287.110">
    <property type="entry name" value="DnaJ domain"/>
    <property type="match status" value="1"/>
</dbReference>
<feature type="compositionally biased region" description="Basic and acidic residues" evidence="1">
    <location>
        <begin position="250"/>
        <end position="268"/>
    </location>
</feature>
<feature type="region of interest" description="Disordered" evidence="1">
    <location>
        <begin position="249"/>
        <end position="306"/>
    </location>
</feature>
<dbReference type="Pfam" id="PF00226">
    <property type="entry name" value="DnaJ"/>
    <property type="match status" value="1"/>
</dbReference>
<feature type="domain" description="J" evidence="2">
    <location>
        <begin position="323"/>
        <end position="387"/>
    </location>
</feature>
<dbReference type="InterPro" id="IPR001623">
    <property type="entry name" value="DnaJ_domain"/>
</dbReference>
<feature type="compositionally biased region" description="Polar residues" evidence="1">
    <location>
        <begin position="269"/>
        <end position="303"/>
    </location>
</feature>
<protein>
    <recommendedName>
        <fullName evidence="2">J domain-containing protein</fullName>
    </recommendedName>
</protein>
<dbReference type="SMART" id="SM00271">
    <property type="entry name" value="DnaJ"/>
    <property type="match status" value="1"/>
</dbReference>
<gene>
    <name evidence="3" type="ORF">V6N11_026807</name>
</gene>
<dbReference type="InterPro" id="IPR036869">
    <property type="entry name" value="J_dom_sf"/>
</dbReference>
<name>A0ABR2SWR0_9ROSI</name>
<accession>A0ABR2SWR0</accession>
<dbReference type="Proteomes" id="UP001396334">
    <property type="component" value="Unassembled WGS sequence"/>
</dbReference>
<dbReference type="PRINTS" id="PR00625">
    <property type="entry name" value="JDOMAIN"/>
</dbReference>
<evidence type="ECO:0000259" key="2">
    <source>
        <dbReference type="PROSITE" id="PS50076"/>
    </source>
</evidence>
<dbReference type="InterPro" id="IPR002775">
    <property type="entry name" value="DNA/RNA-bd_Alba-like"/>
</dbReference>
<evidence type="ECO:0000256" key="1">
    <source>
        <dbReference type="SAM" id="MobiDB-lite"/>
    </source>
</evidence>
<dbReference type="InterPro" id="IPR051100">
    <property type="entry name" value="DnaJ_subfamily_B/C"/>
</dbReference>
<reference evidence="3 4" key="1">
    <citation type="journal article" date="2024" name="G3 (Bethesda)">
        <title>Genome assembly of Hibiscus sabdariffa L. provides insights into metabolisms of medicinal natural products.</title>
        <authorList>
            <person name="Kim T."/>
        </authorList>
    </citation>
    <scope>NUCLEOTIDE SEQUENCE [LARGE SCALE GENOMIC DNA]</scope>
    <source>
        <strain evidence="3">TK-2024</strain>
        <tissue evidence="3">Old leaves</tissue>
    </source>
</reference>
<dbReference type="SUPFAM" id="SSF46565">
    <property type="entry name" value="Chaperone J-domain"/>
    <property type="match status" value="1"/>
</dbReference>
<dbReference type="PROSITE" id="PS50076">
    <property type="entry name" value="DNAJ_2"/>
    <property type="match status" value="1"/>
</dbReference>
<dbReference type="InterPro" id="IPR031421">
    <property type="entry name" value="DUF4666"/>
</dbReference>
<keyword evidence="4" id="KW-1185">Reference proteome</keyword>
<dbReference type="SUPFAM" id="SSF82704">
    <property type="entry name" value="AlbA-like"/>
    <property type="match status" value="1"/>
</dbReference>
<comment type="caution">
    <text evidence="3">The sequence shown here is derived from an EMBL/GenBank/DDBJ whole genome shotgun (WGS) entry which is preliminary data.</text>
</comment>
<evidence type="ECO:0000313" key="4">
    <source>
        <dbReference type="Proteomes" id="UP001396334"/>
    </source>
</evidence>
<dbReference type="CDD" id="cd06257">
    <property type="entry name" value="DnaJ"/>
    <property type="match status" value="1"/>
</dbReference>
<dbReference type="EMBL" id="JBBPBN010000011">
    <property type="protein sequence ID" value="KAK9029703.1"/>
    <property type="molecule type" value="Genomic_DNA"/>
</dbReference>
<dbReference type="PANTHER" id="PTHR43908:SF3">
    <property type="entry name" value="AT29763P-RELATED"/>
    <property type="match status" value="1"/>
</dbReference>
<dbReference type="Gene3D" id="3.30.110.20">
    <property type="entry name" value="Alba-like domain"/>
    <property type="match status" value="1"/>
</dbReference>